<dbReference type="STRING" id="1236989.JCM15548_14067"/>
<evidence type="ECO:0008006" key="3">
    <source>
        <dbReference type="Google" id="ProtNLM"/>
    </source>
</evidence>
<sequence>MWYRSKIGEEMVFVTYNRNAPRFAKVALAPFDNMSLEIEKEFSLIPPMQAVWVNALEAGATLTVLPSARTHGEAKSKLKRSGSGSTADVLRIQTENKHARDGAVLYFSDDADHAFDKGDSEKYFNDSKNVSEIYTRVGDRALAINGMPMLLEDMKMIPLIIRNNEEGEVLLKFDLSYFTGQHTIYLEDRETGAFVNLFHENEYSYSVTRTGEVDDRFVLHFYKVSTDLETPGEDEMDAGNEIKIKSIADKVLVSMSPELLGTGNAYVEIYTLNGRKVDTVPSRSSRTLIFLPAERGVYIIRAVANNRVKSERVVNAGK</sequence>
<protein>
    <recommendedName>
        <fullName evidence="3">Secretion system C-terminal sorting domain-containing protein</fullName>
    </recommendedName>
</protein>
<comment type="caution">
    <text evidence="1">The sequence shown here is derived from an EMBL/GenBank/DDBJ whole genome shotgun (WGS) entry which is preliminary data.</text>
</comment>
<evidence type="ECO:0000313" key="2">
    <source>
        <dbReference type="Proteomes" id="UP000032900"/>
    </source>
</evidence>
<organism evidence="1 2">
    <name type="scientific">Geofilum rubicundum JCM 15548</name>
    <dbReference type="NCBI Taxonomy" id="1236989"/>
    <lineage>
        <taxon>Bacteria</taxon>
        <taxon>Pseudomonadati</taxon>
        <taxon>Bacteroidota</taxon>
        <taxon>Bacteroidia</taxon>
        <taxon>Marinilabiliales</taxon>
        <taxon>Marinilabiliaceae</taxon>
        <taxon>Geofilum</taxon>
    </lineage>
</organism>
<gene>
    <name evidence="1" type="ORF">JCM15548_14067</name>
</gene>
<proteinExistence type="predicted"/>
<dbReference type="Proteomes" id="UP000032900">
    <property type="component" value="Unassembled WGS sequence"/>
</dbReference>
<reference evidence="1 2" key="1">
    <citation type="journal article" date="2015" name="Microbes Environ.">
        <title>Distribution and evolution of nitrogen fixation genes in the phylum bacteroidetes.</title>
        <authorList>
            <person name="Inoue J."/>
            <person name="Oshima K."/>
            <person name="Suda W."/>
            <person name="Sakamoto M."/>
            <person name="Iino T."/>
            <person name="Noda S."/>
            <person name="Hongoh Y."/>
            <person name="Hattori M."/>
            <person name="Ohkuma M."/>
        </authorList>
    </citation>
    <scope>NUCLEOTIDE SEQUENCE [LARGE SCALE GENOMIC DNA]</scope>
    <source>
        <strain evidence="1">JCM 15548</strain>
    </source>
</reference>
<dbReference type="AlphaFoldDB" id="A0A0E9M2D5"/>
<keyword evidence="2" id="KW-1185">Reference proteome</keyword>
<dbReference type="InterPro" id="IPR026444">
    <property type="entry name" value="Secre_tail"/>
</dbReference>
<accession>A0A0E9M2D5</accession>
<evidence type="ECO:0000313" key="1">
    <source>
        <dbReference type="EMBL" id="GAO31679.1"/>
    </source>
</evidence>
<dbReference type="NCBIfam" id="TIGR04183">
    <property type="entry name" value="Por_Secre_tail"/>
    <property type="match status" value="1"/>
</dbReference>
<dbReference type="EMBL" id="BAZW01000057">
    <property type="protein sequence ID" value="GAO31679.1"/>
    <property type="molecule type" value="Genomic_DNA"/>
</dbReference>
<name>A0A0E9M2D5_9BACT</name>